<dbReference type="GeneID" id="106814912"/>
<name>A0ABM1ERG1_PRICU</name>
<organism evidence="1 2">
    <name type="scientific">Priapulus caudatus</name>
    <name type="common">Priapulid worm</name>
    <dbReference type="NCBI Taxonomy" id="37621"/>
    <lineage>
        <taxon>Eukaryota</taxon>
        <taxon>Metazoa</taxon>
        <taxon>Ecdysozoa</taxon>
        <taxon>Scalidophora</taxon>
        <taxon>Priapulida</taxon>
        <taxon>Priapulimorpha</taxon>
        <taxon>Priapulimorphida</taxon>
        <taxon>Priapulidae</taxon>
        <taxon>Priapulus</taxon>
    </lineage>
</organism>
<proteinExistence type="predicted"/>
<keyword evidence="1" id="KW-1185">Reference proteome</keyword>
<gene>
    <name evidence="2" type="primary">LOC106814912</name>
</gene>
<reference evidence="2" key="1">
    <citation type="submission" date="2025-08" db="UniProtKB">
        <authorList>
            <consortium name="RefSeq"/>
        </authorList>
    </citation>
    <scope>IDENTIFICATION</scope>
</reference>
<dbReference type="RefSeq" id="XP_014674782.1">
    <property type="nucleotide sequence ID" value="XM_014819296.1"/>
</dbReference>
<evidence type="ECO:0000313" key="2">
    <source>
        <dbReference type="RefSeq" id="XP_014674782.1"/>
    </source>
</evidence>
<accession>A0ABM1ERG1</accession>
<dbReference type="Proteomes" id="UP000695022">
    <property type="component" value="Unplaced"/>
</dbReference>
<sequence>MYYLQSQKKSKGGTPFFRKYSYQPGWYEYSYWNPSYFHEIGYEDDTYVKPIYSYRPQPRYNRFVFDDEDEDGKPAEMTETNAAAGPRHSTWTGRSYGYSTPTFDYYIKGVGLRTTRPGIKYPPYASEGYHYKPIYVYKMDDDVPLVDTHYIKPYKKYAHSYLPFHYRERYSKPQHEHYYKPSFAVKNQLDHYGYVTRRFH</sequence>
<evidence type="ECO:0000313" key="1">
    <source>
        <dbReference type="Proteomes" id="UP000695022"/>
    </source>
</evidence>
<protein>
    <submittedName>
        <fullName evidence="2">Uncharacterized protein LOC106814912 isoform X5</fullName>
    </submittedName>
</protein>